<dbReference type="EnsemblProtists" id="EKX53714">
    <property type="protein sequence ID" value="EKX53714"/>
    <property type="gene ID" value="GUITHDRAFT_100686"/>
</dbReference>
<dbReference type="NCBIfam" id="NF041359">
    <property type="entry name" value="GntG_guanitoxin"/>
    <property type="match status" value="1"/>
</dbReference>
<organism evidence="7">
    <name type="scientific">Guillardia theta (strain CCMP2712)</name>
    <name type="common">Cryptophyte</name>
    <dbReference type="NCBI Taxonomy" id="905079"/>
    <lineage>
        <taxon>Eukaryota</taxon>
        <taxon>Cryptophyceae</taxon>
        <taxon>Pyrenomonadales</taxon>
        <taxon>Geminigeraceae</taxon>
        <taxon>Guillardia</taxon>
    </lineage>
</organism>
<dbReference type="SUPFAM" id="SSF53383">
    <property type="entry name" value="PLP-dependent transferases"/>
    <property type="match status" value="1"/>
</dbReference>
<evidence type="ECO:0000313" key="8">
    <source>
        <dbReference type="EnsemblProtists" id="EKX53714"/>
    </source>
</evidence>
<feature type="domain" description="Aromatic amino acid beta-eliminating lyase/threonine aldolase" evidence="6">
    <location>
        <begin position="6"/>
        <end position="221"/>
    </location>
</feature>
<dbReference type="OrthoDB" id="10261951at2759"/>
<reference evidence="8" key="3">
    <citation type="submission" date="2016-03" db="UniProtKB">
        <authorList>
            <consortium name="EnsemblProtists"/>
        </authorList>
    </citation>
    <scope>IDENTIFICATION</scope>
</reference>
<reference evidence="9" key="2">
    <citation type="submission" date="2012-11" db="EMBL/GenBank/DDBJ databases">
        <authorList>
            <person name="Kuo A."/>
            <person name="Curtis B.A."/>
            <person name="Tanifuji G."/>
            <person name="Burki F."/>
            <person name="Gruber A."/>
            <person name="Irimia M."/>
            <person name="Maruyama S."/>
            <person name="Arias M.C."/>
            <person name="Ball S.G."/>
            <person name="Gile G.H."/>
            <person name="Hirakawa Y."/>
            <person name="Hopkins J.F."/>
            <person name="Rensing S.A."/>
            <person name="Schmutz J."/>
            <person name="Symeonidi A."/>
            <person name="Elias M."/>
            <person name="Eveleigh R.J."/>
            <person name="Herman E.K."/>
            <person name="Klute M.J."/>
            <person name="Nakayama T."/>
            <person name="Obornik M."/>
            <person name="Reyes-Prieto A."/>
            <person name="Armbrust E.V."/>
            <person name="Aves S.J."/>
            <person name="Beiko R.G."/>
            <person name="Coutinho P."/>
            <person name="Dacks J.B."/>
            <person name="Durnford D.G."/>
            <person name="Fast N.M."/>
            <person name="Green B.R."/>
            <person name="Grisdale C."/>
            <person name="Hempe F."/>
            <person name="Henrissat B."/>
            <person name="Hoppner M.P."/>
            <person name="Ishida K.-I."/>
            <person name="Kim E."/>
            <person name="Koreny L."/>
            <person name="Kroth P.G."/>
            <person name="Liu Y."/>
            <person name="Malik S.-B."/>
            <person name="Maier U.G."/>
            <person name="McRose D."/>
            <person name="Mock T."/>
            <person name="Neilson J.A."/>
            <person name="Onodera N.T."/>
            <person name="Poole A.M."/>
            <person name="Pritham E.J."/>
            <person name="Richards T.A."/>
            <person name="Rocap G."/>
            <person name="Roy S.W."/>
            <person name="Sarai C."/>
            <person name="Schaack S."/>
            <person name="Shirato S."/>
            <person name="Slamovits C.H."/>
            <person name="Spencer D.F."/>
            <person name="Suzuki S."/>
            <person name="Worden A.Z."/>
            <person name="Zauner S."/>
            <person name="Barry K."/>
            <person name="Bell C."/>
            <person name="Bharti A.K."/>
            <person name="Crow J.A."/>
            <person name="Grimwood J."/>
            <person name="Kramer R."/>
            <person name="Lindquist E."/>
            <person name="Lucas S."/>
            <person name="Salamov A."/>
            <person name="McFadden G.I."/>
            <person name="Lane C.E."/>
            <person name="Keeling P.J."/>
            <person name="Gray M.W."/>
            <person name="Grigoriev I.V."/>
            <person name="Archibald J.M."/>
        </authorList>
    </citation>
    <scope>NUCLEOTIDE SEQUENCE</scope>
    <source>
        <strain evidence="9">CCMP2712</strain>
    </source>
</reference>
<dbReference type="Pfam" id="PF01212">
    <property type="entry name" value="Beta_elim_lyase"/>
    <property type="match status" value="1"/>
</dbReference>
<dbReference type="PANTHER" id="PTHR48097">
    <property type="entry name" value="L-THREONINE ALDOLASE-RELATED"/>
    <property type="match status" value="1"/>
</dbReference>
<evidence type="ECO:0000313" key="9">
    <source>
        <dbReference type="Proteomes" id="UP000011087"/>
    </source>
</evidence>
<dbReference type="EMBL" id="JH992969">
    <property type="protein sequence ID" value="EKX53714.1"/>
    <property type="molecule type" value="Genomic_DNA"/>
</dbReference>
<dbReference type="Proteomes" id="UP000011087">
    <property type="component" value="Unassembled WGS sequence"/>
</dbReference>
<feature type="modified residue" description="N6-(pyridoxal phosphate)lysine" evidence="5">
    <location>
        <position position="211"/>
    </location>
</feature>
<dbReference type="Gene3D" id="3.40.640.10">
    <property type="entry name" value="Type I PLP-dependent aspartate aminotransferase-like (Major domain)"/>
    <property type="match status" value="1"/>
</dbReference>
<dbReference type="KEGG" id="gtt:GUITHDRAFT_100686"/>
<dbReference type="GO" id="GO:0008732">
    <property type="term" value="F:L-allo-threonine aldolase activity"/>
    <property type="evidence" value="ECO:0007669"/>
    <property type="project" value="TreeGrafter"/>
</dbReference>
<dbReference type="PANTHER" id="PTHR48097:SF9">
    <property type="entry name" value="L-THREONINE ALDOLASE"/>
    <property type="match status" value="1"/>
</dbReference>
<protein>
    <recommendedName>
        <fullName evidence="6">Aromatic amino acid beta-eliminating lyase/threonine aldolase domain-containing protein</fullName>
    </recommendedName>
</protein>
<dbReference type="FunFam" id="3.40.640.10:FF:000030">
    <property type="entry name" value="Low-specificity L-threonine aldolase"/>
    <property type="match status" value="1"/>
</dbReference>
<dbReference type="InterPro" id="IPR015421">
    <property type="entry name" value="PyrdxlP-dep_Trfase_major"/>
</dbReference>
<dbReference type="PIRSF" id="PIRSF017617">
    <property type="entry name" value="Thr_aldolase"/>
    <property type="match status" value="1"/>
</dbReference>
<dbReference type="STRING" id="905079.L1JZI2"/>
<dbReference type="Gene3D" id="3.90.1150.10">
    <property type="entry name" value="Aspartate Aminotransferase, domain 1"/>
    <property type="match status" value="1"/>
</dbReference>
<dbReference type="RefSeq" id="XP_005840694.1">
    <property type="nucleotide sequence ID" value="XM_005840637.1"/>
</dbReference>
<name>L1JZI2_GUITC</name>
<dbReference type="AlphaFoldDB" id="L1JZI2"/>
<dbReference type="InterPro" id="IPR015424">
    <property type="entry name" value="PyrdxlP-dep_Trfase"/>
</dbReference>
<dbReference type="GeneID" id="17310533"/>
<keyword evidence="4" id="KW-0456">Lyase</keyword>
<comment type="similarity">
    <text evidence="2">Belongs to the threonine aldolase family.</text>
</comment>
<dbReference type="GO" id="GO:0006545">
    <property type="term" value="P:glycine biosynthetic process"/>
    <property type="evidence" value="ECO:0007669"/>
    <property type="project" value="TreeGrafter"/>
</dbReference>
<evidence type="ECO:0000259" key="6">
    <source>
        <dbReference type="Pfam" id="PF01212"/>
    </source>
</evidence>
<dbReference type="HOGENOM" id="CLU_029381_0_4_1"/>
<dbReference type="eggNOG" id="KOG1368">
    <property type="taxonomic scope" value="Eukaryota"/>
</dbReference>
<evidence type="ECO:0000313" key="7">
    <source>
        <dbReference type="EMBL" id="EKX53714.1"/>
    </source>
</evidence>
<evidence type="ECO:0000256" key="3">
    <source>
        <dbReference type="ARBA" id="ARBA00022898"/>
    </source>
</evidence>
<dbReference type="OMA" id="VQTNIVI"/>
<dbReference type="GO" id="GO:0005829">
    <property type="term" value="C:cytosol"/>
    <property type="evidence" value="ECO:0007669"/>
    <property type="project" value="TreeGrafter"/>
</dbReference>
<dbReference type="PaxDb" id="55529-EKX53714"/>
<gene>
    <name evidence="7" type="ORF">GUITHDRAFT_100686</name>
</gene>
<keyword evidence="9" id="KW-1185">Reference proteome</keyword>
<sequence>MAETFDFRSDTVTKPTTTMKTKMVESEVGDDVFGDDPTVIALEEECARLFEKEAGLFVPSGTMGNLIAVMVHCDSRGSEVILGSKNHLVVYEQGGMSTIAGVHPRQLKTEEEHDSSTPVGGISLKEIEENIRVDDVHFPRTRLVCLENTHNLCGGVALPVDYIDKVGSLCRAHGLKLHMDGARIFNAATATQTSVARICRDCDSVSVCLSKGLASPVGTVLGGGMRQAGVLAACGLVSLREMTSRLQEDHNNARLLAEGLSQIAGVEVDLLSVQTNIVYFRLTKGGARQLAADLKTRGLLIGAKDDFVCRAVLHYMLDRAAVERLLENIRNLVV</sequence>
<evidence type="ECO:0000256" key="1">
    <source>
        <dbReference type="ARBA" id="ARBA00001933"/>
    </source>
</evidence>
<keyword evidence="3" id="KW-0663">Pyridoxal phosphate</keyword>
<evidence type="ECO:0000256" key="5">
    <source>
        <dbReference type="PIRSR" id="PIRSR017617-1"/>
    </source>
</evidence>
<proteinExistence type="inferred from homology"/>
<dbReference type="InterPro" id="IPR023603">
    <property type="entry name" value="Low_specificity_L-TA-like"/>
</dbReference>
<reference evidence="7 9" key="1">
    <citation type="journal article" date="2012" name="Nature">
        <title>Algal genomes reveal evolutionary mosaicism and the fate of nucleomorphs.</title>
        <authorList>
            <consortium name="DOE Joint Genome Institute"/>
            <person name="Curtis B.A."/>
            <person name="Tanifuji G."/>
            <person name="Burki F."/>
            <person name="Gruber A."/>
            <person name="Irimia M."/>
            <person name="Maruyama S."/>
            <person name="Arias M.C."/>
            <person name="Ball S.G."/>
            <person name="Gile G.H."/>
            <person name="Hirakawa Y."/>
            <person name="Hopkins J.F."/>
            <person name="Kuo A."/>
            <person name="Rensing S.A."/>
            <person name="Schmutz J."/>
            <person name="Symeonidi A."/>
            <person name="Elias M."/>
            <person name="Eveleigh R.J."/>
            <person name="Herman E.K."/>
            <person name="Klute M.J."/>
            <person name="Nakayama T."/>
            <person name="Obornik M."/>
            <person name="Reyes-Prieto A."/>
            <person name="Armbrust E.V."/>
            <person name="Aves S.J."/>
            <person name="Beiko R.G."/>
            <person name="Coutinho P."/>
            <person name="Dacks J.B."/>
            <person name="Durnford D.G."/>
            <person name="Fast N.M."/>
            <person name="Green B.R."/>
            <person name="Grisdale C.J."/>
            <person name="Hempel F."/>
            <person name="Henrissat B."/>
            <person name="Hoppner M.P."/>
            <person name="Ishida K."/>
            <person name="Kim E."/>
            <person name="Koreny L."/>
            <person name="Kroth P.G."/>
            <person name="Liu Y."/>
            <person name="Malik S.B."/>
            <person name="Maier U.G."/>
            <person name="McRose D."/>
            <person name="Mock T."/>
            <person name="Neilson J.A."/>
            <person name="Onodera N.T."/>
            <person name="Poole A.M."/>
            <person name="Pritham E.J."/>
            <person name="Richards T.A."/>
            <person name="Rocap G."/>
            <person name="Roy S.W."/>
            <person name="Sarai C."/>
            <person name="Schaack S."/>
            <person name="Shirato S."/>
            <person name="Slamovits C.H."/>
            <person name="Spencer D.F."/>
            <person name="Suzuki S."/>
            <person name="Worden A.Z."/>
            <person name="Zauner S."/>
            <person name="Barry K."/>
            <person name="Bell C."/>
            <person name="Bharti A.K."/>
            <person name="Crow J.A."/>
            <person name="Grimwood J."/>
            <person name="Kramer R."/>
            <person name="Lindquist E."/>
            <person name="Lucas S."/>
            <person name="Salamov A."/>
            <person name="McFadden G.I."/>
            <person name="Lane C.E."/>
            <person name="Keeling P.J."/>
            <person name="Gray M.W."/>
            <person name="Grigoriev I.V."/>
            <person name="Archibald J.M."/>
        </authorList>
    </citation>
    <scope>NUCLEOTIDE SEQUENCE</scope>
    <source>
        <strain evidence="7 9">CCMP2712</strain>
    </source>
</reference>
<dbReference type="InterPro" id="IPR015422">
    <property type="entry name" value="PyrdxlP-dep_Trfase_small"/>
</dbReference>
<dbReference type="GO" id="GO:0006567">
    <property type="term" value="P:L-threonine catabolic process"/>
    <property type="evidence" value="ECO:0007669"/>
    <property type="project" value="TreeGrafter"/>
</dbReference>
<evidence type="ECO:0000256" key="4">
    <source>
        <dbReference type="ARBA" id="ARBA00023239"/>
    </source>
</evidence>
<evidence type="ECO:0000256" key="2">
    <source>
        <dbReference type="ARBA" id="ARBA00006966"/>
    </source>
</evidence>
<comment type="cofactor">
    <cofactor evidence="1">
        <name>pyridoxal 5'-phosphate</name>
        <dbReference type="ChEBI" id="CHEBI:597326"/>
    </cofactor>
</comment>
<dbReference type="InterPro" id="IPR001597">
    <property type="entry name" value="ArAA_b-elim_lyase/Thr_aldolase"/>
</dbReference>
<accession>L1JZI2</accession>